<dbReference type="CDD" id="cd01127">
    <property type="entry name" value="TrwB_TraG_TraD_VirD4"/>
    <property type="match status" value="1"/>
</dbReference>
<dbReference type="GO" id="GO:0003677">
    <property type="term" value="F:DNA binding"/>
    <property type="evidence" value="ECO:0007669"/>
    <property type="project" value="InterPro"/>
</dbReference>
<evidence type="ECO:0000256" key="4">
    <source>
        <dbReference type="SAM" id="MobiDB-lite"/>
    </source>
</evidence>
<dbReference type="SMART" id="SM00382">
    <property type="entry name" value="AAA"/>
    <property type="match status" value="2"/>
</dbReference>
<dbReference type="InterPro" id="IPR027417">
    <property type="entry name" value="P-loop_NTPase"/>
</dbReference>
<dbReference type="PANTHER" id="PTHR22683">
    <property type="entry name" value="SPORULATION PROTEIN RELATED"/>
    <property type="match status" value="1"/>
</dbReference>
<dbReference type="SUPFAM" id="SSF52540">
    <property type="entry name" value="P-loop containing nucleoside triphosphate hydrolases"/>
    <property type="match status" value="2"/>
</dbReference>
<keyword evidence="7" id="KW-0132">Cell division</keyword>
<dbReference type="InterPro" id="IPR050206">
    <property type="entry name" value="FtsK/SpoIIIE/SftA"/>
</dbReference>
<keyword evidence="5" id="KW-0812">Transmembrane</keyword>
<dbReference type="STRING" id="78344.BIGA_0505"/>
<feature type="transmembrane region" description="Helical" evidence="5">
    <location>
        <begin position="25"/>
        <end position="44"/>
    </location>
</feature>
<keyword evidence="7" id="KW-0131">Cell cycle</keyword>
<keyword evidence="2 3" id="KW-0067">ATP-binding</keyword>
<feature type="binding site" evidence="3">
    <location>
        <begin position="155"/>
        <end position="162"/>
    </location>
    <ligand>
        <name>ATP</name>
        <dbReference type="ChEBI" id="CHEBI:30616"/>
    </ligand>
</feature>
<keyword evidence="5" id="KW-1133">Transmembrane helix</keyword>
<dbReference type="RefSeq" id="WP_129237196.1">
    <property type="nucleotide sequence ID" value="NZ_CP035464.1"/>
</dbReference>
<dbReference type="Gene3D" id="3.40.50.300">
    <property type="entry name" value="P-loop containing nucleotide triphosphate hydrolases"/>
    <property type="match status" value="2"/>
</dbReference>
<dbReference type="PROSITE" id="PS50901">
    <property type="entry name" value="FTSK"/>
    <property type="match status" value="1"/>
</dbReference>
<proteinExistence type="predicted"/>
<dbReference type="Proteomes" id="UP000293589">
    <property type="component" value="Chromosome"/>
</dbReference>
<dbReference type="AlphaFoldDB" id="A0A4P6DY07"/>
<dbReference type="PANTHER" id="PTHR22683:SF1">
    <property type="entry name" value="TYPE VII SECRETION SYSTEM PROTEIN ESSC"/>
    <property type="match status" value="1"/>
</dbReference>
<evidence type="ECO:0000256" key="2">
    <source>
        <dbReference type="ARBA" id="ARBA00022840"/>
    </source>
</evidence>
<gene>
    <name evidence="7" type="ORF">ESN35_04360</name>
</gene>
<accession>A0A4P6DY07</accession>
<keyword evidence="1 3" id="KW-0547">Nucleotide-binding</keyword>
<keyword evidence="5" id="KW-0472">Membrane</keyword>
<dbReference type="InterPro" id="IPR003593">
    <property type="entry name" value="AAA+_ATPase"/>
</dbReference>
<dbReference type="InterPro" id="IPR002543">
    <property type="entry name" value="FtsK_dom"/>
</dbReference>
<evidence type="ECO:0000313" key="8">
    <source>
        <dbReference type="Proteomes" id="UP000293589"/>
    </source>
</evidence>
<evidence type="ECO:0000313" key="7">
    <source>
        <dbReference type="EMBL" id="QAY32738.1"/>
    </source>
</evidence>
<feature type="domain" description="FtsK" evidence="6">
    <location>
        <begin position="136"/>
        <end position="320"/>
    </location>
</feature>
<dbReference type="Pfam" id="PF01580">
    <property type="entry name" value="FtsK_SpoIIIE"/>
    <property type="match status" value="1"/>
</dbReference>
<name>A0A4P6DY07_9BIFI</name>
<dbReference type="EMBL" id="CP035464">
    <property type="protein sequence ID" value="QAY32738.1"/>
    <property type="molecule type" value="Genomic_DNA"/>
</dbReference>
<organism evidence="7 8">
    <name type="scientific">Bifidobacterium pullorum subsp. gallinarum</name>
    <dbReference type="NCBI Taxonomy" id="78344"/>
    <lineage>
        <taxon>Bacteria</taxon>
        <taxon>Bacillati</taxon>
        <taxon>Actinomycetota</taxon>
        <taxon>Actinomycetes</taxon>
        <taxon>Bifidobacteriales</taxon>
        <taxon>Bifidobacteriaceae</taxon>
        <taxon>Bifidobacterium</taxon>
    </lineage>
</organism>
<evidence type="ECO:0000256" key="5">
    <source>
        <dbReference type="SAM" id="Phobius"/>
    </source>
</evidence>
<reference evidence="7 8" key="1">
    <citation type="submission" date="2019-01" db="EMBL/GenBank/DDBJ databases">
        <title>Complete genome sequence of Bifidobacterium gallinarum CACC 514.</title>
        <authorList>
            <person name="Jung M."/>
        </authorList>
    </citation>
    <scope>NUCLEOTIDE SEQUENCE [LARGE SCALE GENOMIC DNA]</scope>
    <source>
        <strain evidence="7 8">CACC 514</strain>
    </source>
</reference>
<evidence type="ECO:0000259" key="6">
    <source>
        <dbReference type="PROSITE" id="PS50901"/>
    </source>
</evidence>
<feature type="compositionally biased region" description="Basic and acidic residues" evidence="4">
    <location>
        <begin position="75"/>
        <end position="90"/>
    </location>
</feature>
<dbReference type="KEGG" id="bgx:ESN35_04360"/>
<sequence length="608" mass="64989">MKGTHRHTRTTERATDRRRLRARRLSLVAAVAPAIAQLILLGAMAVEQRWMFVLMIMPGLVGCLASLLVMVNRGDDPSRSGPQPEERSGPSDDFGAIAMLPLESALGLRDDPVMWRPIVAGWLDGAHTDVPIGTTAEGIATLDIAAQGPHALVAGTTGSGKSVLLQNWCLALAVRNPPDTLHFVFLDFKGGSAFNQLQGLPHTAGIVDDLDIRHAARAIVGLERELKRRERLVAEAGVSSIDRLGNAQPSIIIVIDEFHVLRQQLPDAIERFIRIASLGRSLGMHLIACTQHPLGQVHAEMKSNMALNLCLRVRDGMQSAELIGSPAAAGIPPTMPGAFYSNDGVTVTPIRSCAPADARSITAAIGMACRFHGARPADPLFTAPLPARVACGDGACVAHDCVPFALGDDGARFHDVVLQPQEGGIAIIGGRGRGKTTALRMLAASWGARGDVAMTVTYLSDGTYADAADIRTVPPPPSGTGRDSAARHRAWLIDDADMVFDPTCGQTCTDRIRRNLYREGVALVVAVEHPHSLQRPDFFRTRLIFPSGDRATDLMNGIPSELLNQFGHEELTTPGRGVLVEPGRATVVQCMVPSGSFTKPAFFPGETS</sequence>
<dbReference type="GO" id="GO:0051301">
    <property type="term" value="P:cell division"/>
    <property type="evidence" value="ECO:0007669"/>
    <property type="project" value="UniProtKB-KW"/>
</dbReference>
<dbReference type="GO" id="GO:0005524">
    <property type="term" value="F:ATP binding"/>
    <property type="evidence" value="ECO:0007669"/>
    <property type="project" value="UniProtKB-UniRule"/>
</dbReference>
<evidence type="ECO:0000256" key="3">
    <source>
        <dbReference type="PROSITE-ProRule" id="PRU00289"/>
    </source>
</evidence>
<feature type="region of interest" description="Disordered" evidence="4">
    <location>
        <begin position="75"/>
        <end position="94"/>
    </location>
</feature>
<protein>
    <submittedName>
        <fullName evidence="7">Cell division protein FtsK</fullName>
    </submittedName>
</protein>
<evidence type="ECO:0000256" key="1">
    <source>
        <dbReference type="ARBA" id="ARBA00022741"/>
    </source>
</evidence>